<evidence type="ECO:0000256" key="1">
    <source>
        <dbReference type="SAM" id="MobiDB-lite"/>
    </source>
</evidence>
<evidence type="ECO:0000313" key="3">
    <source>
        <dbReference type="Proteomes" id="UP000762676"/>
    </source>
</evidence>
<dbReference type="AlphaFoldDB" id="A0AAV4EAW9"/>
<reference evidence="2 3" key="1">
    <citation type="journal article" date="2021" name="Elife">
        <title>Chloroplast acquisition without the gene transfer in kleptoplastic sea slugs, Plakobranchus ocellatus.</title>
        <authorList>
            <person name="Maeda T."/>
            <person name="Takahashi S."/>
            <person name="Yoshida T."/>
            <person name="Shimamura S."/>
            <person name="Takaki Y."/>
            <person name="Nagai Y."/>
            <person name="Toyoda A."/>
            <person name="Suzuki Y."/>
            <person name="Arimoto A."/>
            <person name="Ishii H."/>
            <person name="Satoh N."/>
            <person name="Nishiyama T."/>
            <person name="Hasebe M."/>
            <person name="Maruyama T."/>
            <person name="Minagawa J."/>
            <person name="Obokata J."/>
            <person name="Shigenobu S."/>
        </authorList>
    </citation>
    <scope>NUCLEOTIDE SEQUENCE [LARGE SCALE GENOMIC DNA]</scope>
</reference>
<feature type="compositionally biased region" description="Acidic residues" evidence="1">
    <location>
        <begin position="28"/>
        <end position="46"/>
    </location>
</feature>
<comment type="caution">
    <text evidence="2">The sequence shown here is derived from an EMBL/GenBank/DDBJ whole genome shotgun (WGS) entry which is preliminary data.</text>
</comment>
<feature type="region of interest" description="Disordered" evidence="1">
    <location>
        <begin position="1"/>
        <end position="78"/>
    </location>
</feature>
<dbReference type="EMBL" id="BMAT01007122">
    <property type="protein sequence ID" value="GFR57965.1"/>
    <property type="molecule type" value="Genomic_DNA"/>
</dbReference>
<keyword evidence="3" id="KW-1185">Reference proteome</keyword>
<dbReference type="Proteomes" id="UP000762676">
    <property type="component" value="Unassembled WGS sequence"/>
</dbReference>
<proteinExistence type="predicted"/>
<accession>A0AAV4EAW9</accession>
<protein>
    <submittedName>
        <fullName evidence="2">Uncharacterized protein</fullName>
    </submittedName>
</protein>
<gene>
    <name evidence="2" type="ORF">ElyMa_003468900</name>
</gene>
<evidence type="ECO:0000313" key="2">
    <source>
        <dbReference type="EMBL" id="GFR57965.1"/>
    </source>
</evidence>
<feature type="compositionally biased region" description="Low complexity" evidence="1">
    <location>
        <begin position="12"/>
        <end position="21"/>
    </location>
</feature>
<name>A0AAV4EAW9_9GAST</name>
<sequence length="111" mass="12158">MAFNLLANLTRSSPSTSNSSPVDAKEGELDESDIENGGEEEEEGSGDECRPSNAVTSHRSRSRSRPRPTVEETEIDDTESVVYCTFSPICSTCQTTFKILGPQKSKRKKKA</sequence>
<organism evidence="2 3">
    <name type="scientific">Elysia marginata</name>
    <dbReference type="NCBI Taxonomy" id="1093978"/>
    <lineage>
        <taxon>Eukaryota</taxon>
        <taxon>Metazoa</taxon>
        <taxon>Spiralia</taxon>
        <taxon>Lophotrochozoa</taxon>
        <taxon>Mollusca</taxon>
        <taxon>Gastropoda</taxon>
        <taxon>Heterobranchia</taxon>
        <taxon>Euthyneura</taxon>
        <taxon>Panpulmonata</taxon>
        <taxon>Sacoglossa</taxon>
        <taxon>Placobranchoidea</taxon>
        <taxon>Plakobranchidae</taxon>
        <taxon>Elysia</taxon>
    </lineage>
</organism>